<evidence type="ECO:0000259" key="1">
    <source>
        <dbReference type="Pfam" id="PF01575"/>
    </source>
</evidence>
<dbReference type="InterPro" id="IPR029069">
    <property type="entry name" value="HotDog_dom_sf"/>
</dbReference>
<dbReference type="SUPFAM" id="SSF54637">
    <property type="entry name" value="Thioesterase/thiol ester dehydrase-isomerase"/>
    <property type="match status" value="1"/>
</dbReference>
<protein>
    <submittedName>
        <fullName evidence="2">Acyl dehydratase</fullName>
    </submittedName>
</protein>
<dbReference type="Pfam" id="PF01575">
    <property type="entry name" value="MaoC_dehydratas"/>
    <property type="match status" value="1"/>
</dbReference>
<dbReference type="RefSeq" id="WP_183832606.1">
    <property type="nucleotide sequence ID" value="NZ_JACHEU010000005.1"/>
</dbReference>
<evidence type="ECO:0000313" key="3">
    <source>
        <dbReference type="Proteomes" id="UP000533306"/>
    </source>
</evidence>
<dbReference type="CDD" id="cd03454">
    <property type="entry name" value="YdeM"/>
    <property type="match status" value="1"/>
</dbReference>
<dbReference type="EMBL" id="JACHEU010000005">
    <property type="protein sequence ID" value="MBB6014437.1"/>
    <property type="molecule type" value="Genomic_DNA"/>
</dbReference>
<dbReference type="Gene3D" id="3.10.129.10">
    <property type="entry name" value="Hotdog Thioesterase"/>
    <property type="match status" value="1"/>
</dbReference>
<reference evidence="2 3" key="1">
    <citation type="submission" date="2020-08" db="EMBL/GenBank/DDBJ databases">
        <title>Genomic Encyclopedia of Type Strains, Phase IV (KMG-IV): sequencing the most valuable type-strain genomes for metagenomic binning, comparative biology and taxonomic classification.</title>
        <authorList>
            <person name="Goeker M."/>
        </authorList>
    </citation>
    <scope>NUCLEOTIDE SEQUENCE [LARGE SCALE GENOMIC DNA]</scope>
    <source>
        <strain evidence="2 3">DSM 11099</strain>
    </source>
</reference>
<comment type="caution">
    <text evidence="2">The sequence shown here is derived from an EMBL/GenBank/DDBJ whole genome shotgun (WGS) entry which is preliminary data.</text>
</comment>
<proteinExistence type="predicted"/>
<name>A0A7W9S5E7_9HYPH</name>
<dbReference type="InterPro" id="IPR002539">
    <property type="entry name" value="MaoC-like_dom"/>
</dbReference>
<sequence>MSLNEFFHFGVSRTLGAYSFQADEIKAFAAKFDPQPFHMDEDAARNSVFGGLCASGWHTASMWMRFNAQDRDAAIAGWKGKGPAPEFGPSPGFRNLKWLRPVYAGQTITFTRTDLGHRPLASRPGWILLNARGEAFDDKGTKVLEFDNAVLVKVGEEPV</sequence>
<keyword evidence="3" id="KW-1185">Reference proteome</keyword>
<dbReference type="Proteomes" id="UP000533306">
    <property type="component" value="Unassembled WGS sequence"/>
</dbReference>
<accession>A0A7W9S5E7</accession>
<organism evidence="2 3">
    <name type="scientific">Aquamicrobium lusatiense</name>
    <dbReference type="NCBI Taxonomy" id="89772"/>
    <lineage>
        <taxon>Bacteria</taxon>
        <taxon>Pseudomonadati</taxon>
        <taxon>Pseudomonadota</taxon>
        <taxon>Alphaproteobacteria</taxon>
        <taxon>Hyphomicrobiales</taxon>
        <taxon>Phyllobacteriaceae</taxon>
        <taxon>Aquamicrobium</taxon>
    </lineage>
</organism>
<evidence type="ECO:0000313" key="2">
    <source>
        <dbReference type="EMBL" id="MBB6014437.1"/>
    </source>
</evidence>
<feature type="domain" description="MaoC-like" evidence="1">
    <location>
        <begin position="21"/>
        <end position="110"/>
    </location>
</feature>
<dbReference type="AlphaFoldDB" id="A0A7W9S5E7"/>
<gene>
    <name evidence="2" type="ORF">HNR59_003831</name>
</gene>